<feature type="transmembrane region" description="Helical" evidence="5">
    <location>
        <begin position="90"/>
        <end position="110"/>
    </location>
</feature>
<dbReference type="GO" id="GO:0016020">
    <property type="term" value="C:membrane"/>
    <property type="evidence" value="ECO:0007669"/>
    <property type="project" value="UniProtKB-SubCell"/>
</dbReference>
<evidence type="ECO:0000256" key="4">
    <source>
        <dbReference type="ARBA" id="ARBA00023136"/>
    </source>
</evidence>
<dbReference type="Proteomes" id="UP000734854">
    <property type="component" value="Unassembled WGS sequence"/>
</dbReference>
<keyword evidence="2 5" id="KW-0812">Transmembrane</keyword>
<evidence type="ECO:0000259" key="6">
    <source>
        <dbReference type="Pfam" id="PF11955"/>
    </source>
</evidence>
<dbReference type="InterPro" id="IPR045040">
    <property type="entry name" value="PORR_fam"/>
</dbReference>
<comment type="caution">
    <text evidence="7">The sequence shown here is derived from an EMBL/GenBank/DDBJ whole genome shotgun (WGS) entry which is preliminary data.</text>
</comment>
<evidence type="ECO:0000256" key="2">
    <source>
        <dbReference type="ARBA" id="ARBA00022692"/>
    </source>
</evidence>
<evidence type="ECO:0000256" key="3">
    <source>
        <dbReference type="ARBA" id="ARBA00022989"/>
    </source>
</evidence>
<comment type="subcellular location">
    <subcellularLocation>
        <location evidence="1">Membrane</location>
        <topology evidence="1">Multi-pass membrane protein</topology>
    </subcellularLocation>
</comment>
<feature type="domain" description="PORR" evidence="6">
    <location>
        <begin position="241"/>
        <end position="565"/>
    </location>
</feature>
<dbReference type="InterPro" id="IPR021099">
    <property type="entry name" value="PORR_domain"/>
</dbReference>
<dbReference type="Pfam" id="PF00335">
    <property type="entry name" value="Tetraspanin"/>
    <property type="match status" value="1"/>
</dbReference>
<organism evidence="7 8">
    <name type="scientific">Zingiber officinale</name>
    <name type="common">Ginger</name>
    <name type="synonym">Amomum zingiber</name>
    <dbReference type="NCBI Taxonomy" id="94328"/>
    <lineage>
        <taxon>Eukaryota</taxon>
        <taxon>Viridiplantae</taxon>
        <taxon>Streptophyta</taxon>
        <taxon>Embryophyta</taxon>
        <taxon>Tracheophyta</taxon>
        <taxon>Spermatophyta</taxon>
        <taxon>Magnoliopsida</taxon>
        <taxon>Liliopsida</taxon>
        <taxon>Zingiberales</taxon>
        <taxon>Zingiberaceae</taxon>
        <taxon>Zingiber</taxon>
    </lineage>
</organism>
<proteinExistence type="predicted"/>
<dbReference type="EMBL" id="JACMSC010000006">
    <property type="protein sequence ID" value="KAG6516931.1"/>
    <property type="molecule type" value="Genomic_DNA"/>
</dbReference>
<accession>A0A8J5L7V8</accession>
<feature type="transmembrane region" description="Helical" evidence="5">
    <location>
        <begin position="12"/>
        <end position="35"/>
    </location>
</feature>
<evidence type="ECO:0000256" key="5">
    <source>
        <dbReference type="SAM" id="Phobius"/>
    </source>
</evidence>
<dbReference type="AlphaFoldDB" id="A0A8J5L7V8"/>
<evidence type="ECO:0000256" key="1">
    <source>
        <dbReference type="ARBA" id="ARBA00004141"/>
    </source>
</evidence>
<protein>
    <recommendedName>
        <fullName evidence="6">PORR domain-containing protein</fullName>
    </recommendedName>
</protein>
<evidence type="ECO:0000313" key="8">
    <source>
        <dbReference type="Proteomes" id="UP000734854"/>
    </source>
</evidence>
<gene>
    <name evidence="7" type="ORF">ZIOFF_020306</name>
</gene>
<keyword evidence="3 5" id="KW-1133">Transmembrane helix</keyword>
<keyword evidence="8" id="KW-1185">Reference proteome</keyword>
<dbReference type="Pfam" id="PF11955">
    <property type="entry name" value="PORR"/>
    <property type="match status" value="1"/>
</dbReference>
<dbReference type="PANTHER" id="PTHR31476">
    <property type="entry name" value="PROTEIN WHAT'S THIS FACTOR 1 HOMOLOG, CHLOROPLASTIC"/>
    <property type="match status" value="1"/>
</dbReference>
<dbReference type="InterPro" id="IPR018499">
    <property type="entry name" value="Tetraspanin/Peripherin"/>
</dbReference>
<feature type="transmembrane region" description="Helical" evidence="5">
    <location>
        <begin position="55"/>
        <end position="78"/>
    </location>
</feature>
<evidence type="ECO:0000313" key="7">
    <source>
        <dbReference type="EMBL" id="KAG6516931.1"/>
    </source>
</evidence>
<keyword evidence="4 5" id="KW-0472">Membrane</keyword>
<sequence length="582" mass="65257">MVRGARSCLQSALKLMNSVIGLAGMGMILYSLWMIRSWYKGIDDGYSFSAVSSPPWFIFTFLGLGIFLCLITCVGHIAAETANSHCLSCYMIFLFLLLILESAITADILLNKNWAEDFPEDPTGKFDELKKFALSIITAMVLKALGPDCEIDYDSDDDFVTARLPLLRNQVLQTVSGVALNFPVRFGSDSRDIAWHRRHSSPVHVLTAMAGGAFAAAARLPTLFRRFKVTSAQHVAARHLDPTFEKLMEGYKHLLKAVAVQDLILASPAASLPFPLLSSAAPRLHLSRGAAYFVRAFPRVFSLVYDPFASQPVVRLTPAAARIASDESAASSASDAADRLRRLLCISSSRCLPLRAIFKVWRELGLPDDFEDSVIARNPTVFALRTNPREPNTHLLELIDQPPASKFISAAEDRRRRDHGSAEDPDWKFAFKLGFPPGMKLTKNYRAKLKQWQRLAYLDPYGNGAAAKQATAREKRAVAIAHEFLSLTVEKMAEVEKVSQFRNWMGMDLNIRDLFLDHPGIFYLSTKGKRHTVFLREAYERGRLIDPNPIYEARRRLLELVLMRRRGMGGDGREEEEKEEEG</sequence>
<reference evidence="7 8" key="1">
    <citation type="submission" date="2020-08" db="EMBL/GenBank/DDBJ databases">
        <title>Plant Genome Project.</title>
        <authorList>
            <person name="Zhang R.-G."/>
        </authorList>
    </citation>
    <scope>NUCLEOTIDE SEQUENCE [LARGE SCALE GENOMIC DNA]</scope>
    <source>
        <tissue evidence="7">Rhizome</tissue>
    </source>
</reference>
<dbReference type="GO" id="GO:0003723">
    <property type="term" value="F:RNA binding"/>
    <property type="evidence" value="ECO:0007669"/>
    <property type="project" value="InterPro"/>
</dbReference>
<dbReference type="PANTHER" id="PTHR31476:SF15">
    <property type="entry name" value="ASSOCIATED SALT-INDUCIBLE PROTEIN, PUTATIVE-RELATED"/>
    <property type="match status" value="1"/>
</dbReference>
<name>A0A8J5L7V8_ZINOF</name>